<dbReference type="InterPro" id="IPR012495">
    <property type="entry name" value="TadE-like_dom"/>
</dbReference>
<evidence type="ECO:0000259" key="2">
    <source>
        <dbReference type="Pfam" id="PF07811"/>
    </source>
</evidence>
<keyword evidence="1" id="KW-0812">Transmembrane</keyword>
<dbReference type="OrthoDB" id="7631681at2"/>
<organism evidence="3 4">
    <name type="scientific">Asticcacaulis biprosthecium C19</name>
    <dbReference type="NCBI Taxonomy" id="715226"/>
    <lineage>
        <taxon>Bacteria</taxon>
        <taxon>Pseudomonadati</taxon>
        <taxon>Pseudomonadota</taxon>
        <taxon>Alphaproteobacteria</taxon>
        <taxon>Caulobacterales</taxon>
        <taxon>Caulobacteraceae</taxon>
        <taxon>Asticcacaulis</taxon>
    </lineage>
</organism>
<dbReference type="HOGENOM" id="CLU_1552129_0_0_5"/>
<dbReference type="Pfam" id="PF07811">
    <property type="entry name" value="TadE"/>
    <property type="match status" value="1"/>
</dbReference>
<dbReference type="STRING" id="715226.ABI_46220"/>
<accession>F4QTX4</accession>
<feature type="domain" description="TadE-like" evidence="2">
    <location>
        <begin position="23"/>
        <end position="64"/>
    </location>
</feature>
<feature type="transmembrane region" description="Helical" evidence="1">
    <location>
        <begin position="21"/>
        <end position="43"/>
    </location>
</feature>
<evidence type="ECO:0000313" key="4">
    <source>
        <dbReference type="Proteomes" id="UP000006512"/>
    </source>
</evidence>
<dbReference type="Proteomes" id="UP000006512">
    <property type="component" value="Unassembled WGS sequence"/>
</dbReference>
<keyword evidence="4" id="KW-1185">Reference proteome</keyword>
<evidence type="ECO:0000313" key="3">
    <source>
        <dbReference type="EMBL" id="EGF89274.1"/>
    </source>
</evidence>
<protein>
    <recommendedName>
        <fullName evidence="2">TadE-like domain-containing protein</fullName>
    </recommendedName>
</protein>
<evidence type="ECO:0000256" key="1">
    <source>
        <dbReference type="SAM" id="Phobius"/>
    </source>
</evidence>
<name>F4QTX4_9CAUL</name>
<dbReference type="RefSeq" id="WP_006275395.1">
    <property type="nucleotide sequence ID" value="NZ_GL883081.1"/>
</dbReference>
<keyword evidence="1" id="KW-1133">Transmembrane helix</keyword>
<gene>
    <name evidence="3" type="ORF">ABI_46220</name>
</gene>
<reference evidence="4" key="1">
    <citation type="submission" date="2011-03" db="EMBL/GenBank/DDBJ databases">
        <title>Draft genome sequence of Brevundimonas diminuta.</title>
        <authorList>
            <person name="Brown P.J.B."/>
            <person name="Buechlein A."/>
            <person name="Hemmerich C."/>
            <person name="Brun Y.V."/>
        </authorList>
    </citation>
    <scope>NUCLEOTIDE SEQUENCE [LARGE SCALE GENOMIC DNA]</scope>
    <source>
        <strain evidence="4">C19</strain>
    </source>
</reference>
<dbReference type="EMBL" id="GL883081">
    <property type="protein sequence ID" value="EGF89274.1"/>
    <property type="molecule type" value="Genomic_DNA"/>
</dbReference>
<dbReference type="eggNOG" id="COG4961">
    <property type="taxonomic scope" value="Bacteria"/>
</dbReference>
<sequence length="172" mass="18800">MIKTLSRLNVKTFLSRFARERHGAAIVEFALIVPVLLGVLAAVDDLSAVTMKEKAMRSSVSSAAQYVMRGGSDLSVARQIVLSSWTPETEDATVSAVKSCYCGSVAATCSNVCTDASIPQAYVRVSIVQPYDGWYTDTSIVAQQEVRVRWGGVSGATHRARRRWNSPWSHRC</sequence>
<dbReference type="AlphaFoldDB" id="F4QTX4"/>
<proteinExistence type="predicted"/>
<keyword evidence="1" id="KW-0472">Membrane</keyword>